<dbReference type="Proteomes" id="UP000007058">
    <property type="component" value="Chromosome"/>
</dbReference>
<name>Q2W1M7_PARM1</name>
<sequence length="473" mass="50424">MGGPAPHLRRVDFAMKTGIFVARLAVAAGLGLGSAAASAEEAEGAPKGFWERETLTGDWGGLRTDLAEKGVKVNAAYTAEMLGNASGGIKRRAVGNALLQVDVDADLEQAVGWKGGAFHVTGLHIQGRQLSANFIGNLIPVRDIEAAPSTRLFSLWLQQSVLDDKVSLRFGQLPMQEEFFNSVVATNLINSAFGWPPAFAANLPSGGGGYPLSNLGTRLKVQATEDLAVQAGVFTGNVAPGTNVGNDAQKRNRSGIDYTVDEAPMWMFESQYGLNQAKGAAGLPTMFKLGGWYYNGRATDQRYDIAGVSLGSNAAGAAKTHRGNWAIYGIYDGMLYKEAGTEDLGLSAFLRVTGLPDDRNQMPLYVDTGLSYKGPLEGRDDDVVAVGFAFGAMSSSLAARDADARRFGTATAPDHDYEAAVELTYRYQVTPWMTLVPDAQYVIHPGGTTTLPENSRKTIPDATVLGLRTVFKL</sequence>
<dbReference type="HOGENOM" id="CLU_029684_3_1_5"/>
<dbReference type="GO" id="GO:0008643">
    <property type="term" value="P:carbohydrate transport"/>
    <property type="evidence" value="ECO:0007669"/>
    <property type="project" value="InterPro"/>
</dbReference>
<keyword evidence="2" id="KW-0732">Signal</keyword>
<reference evidence="3 4" key="1">
    <citation type="journal article" date="2005" name="DNA Res.">
        <title>Complete genome sequence of the facultative anaerobic magnetotactic bacterium Magnetospirillum sp. strain AMB-1.</title>
        <authorList>
            <person name="Matsunaga T."/>
            <person name="Okamura Y."/>
            <person name="Fukuda Y."/>
            <person name="Wahyudi A.T."/>
            <person name="Murase Y."/>
            <person name="Takeyama H."/>
        </authorList>
    </citation>
    <scope>NUCLEOTIDE SEQUENCE [LARGE SCALE GENOMIC DNA]</scope>
    <source>
        <strain evidence="4">ATCC 700264 / AMB-1</strain>
    </source>
</reference>
<evidence type="ECO:0000256" key="1">
    <source>
        <dbReference type="ARBA" id="ARBA00008769"/>
    </source>
</evidence>
<dbReference type="PANTHER" id="PTHR37944">
    <property type="entry name" value="PORIN B"/>
    <property type="match status" value="1"/>
</dbReference>
<dbReference type="STRING" id="342108.amb3444"/>
<feature type="signal peptide" evidence="2">
    <location>
        <begin position="1"/>
        <end position="39"/>
    </location>
</feature>
<feature type="chain" id="PRO_5007232124" evidence="2">
    <location>
        <begin position="40"/>
        <end position="473"/>
    </location>
</feature>
<proteinExistence type="inferred from homology"/>
<dbReference type="PANTHER" id="PTHR37944:SF1">
    <property type="entry name" value="PORIN B"/>
    <property type="match status" value="1"/>
</dbReference>
<evidence type="ECO:0000313" key="4">
    <source>
        <dbReference type="Proteomes" id="UP000007058"/>
    </source>
</evidence>
<evidence type="ECO:0000256" key="2">
    <source>
        <dbReference type="RuleBase" id="RU363072"/>
    </source>
</evidence>
<comment type="similarity">
    <text evidence="1 2">Belongs to the OprB family.</text>
</comment>
<dbReference type="GO" id="GO:0016020">
    <property type="term" value="C:membrane"/>
    <property type="evidence" value="ECO:0007669"/>
    <property type="project" value="InterPro"/>
</dbReference>
<dbReference type="InterPro" id="IPR052932">
    <property type="entry name" value="OprB_Porin"/>
</dbReference>
<organism evidence="3 4">
    <name type="scientific">Paramagnetospirillum magneticum (strain ATCC 700264 / AMB-1)</name>
    <name type="common">Magnetospirillum magneticum</name>
    <dbReference type="NCBI Taxonomy" id="342108"/>
    <lineage>
        <taxon>Bacteria</taxon>
        <taxon>Pseudomonadati</taxon>
        <taxon>Pseudomonadota</taxon>
        <taxon>Alphaproteobacteria</taxon>
        <taxon>Rhodospirillales</taxon>
        <taxon>Magnetospirillaceae</taxon>
        <taxon>Paramagnetospirillum</taxon>
    </lineage>
</organism>
<dbReference type="KEGG" id="mag:amb3444"/>
<dbReference type="GO" id="GO:0015288">
    <property type="term" value="F:porin activity"/>
    <property type="evidence" value="ECO:0007669"/>
    <property type="project" value="InterPro"/>
</dbReference>
<protein>
    <submittedName>
        <fullName evidence="3">Carbohydrate-selective porin</fullName>
    </submittedName>
</protein>
<gene>
    <name evidence="3" type="ordered locus">amb3444</name>
</gene>
<evidence type="ECO:0000313" key="3">
    <source>
        <dbReference type="EMBL" id="BAE52248.1"/>
    </source>
</evidence>
<dbReference type="EMBL" id="AP007255">
    <property type="protein sequence ID" value="BAE52248.1"/>
    <property type="molecule type" value="Genomic_DNA"/>
</dbReference>
<accession>Q2W1M7</accession>
<dbReference type="InterPro" id="IPR007049">
    <property type="entry name" value="Carb-sel_porin_OprB"/>
</dbReference>
<dbReference type="Gene3D" id="2.40.160.180">
    <property type="entry name" value="Carbohydrate-selective porin OprB"/>
    <property type="match status" value="1"/>
</dbReference>
<dbReference type="Pfam" id="PF04966">
    <property type="entry name" value="OprB"/>
    <property type="match status" value="1"/>
</dbReference>
<dbReference type="AlphaFoldDB" id="Q2W1M7"/>
<dbReference type="InterPro" id="IPR038673">
    <property type="entry name" value="OprB_sf"/>
</dbReference>
<keyword evidence="4" id="KW-1185">Reference proteome</keyword>